<evidence type="ECO:0000256" key="2">
    <source>
        <dbReference type="ARBA" id="ARBA00005601"/>
    </source>
</evidence>
<dbReference type="Pfam" id="PF13086">
    <property type="entry name" value="AAA_11"/>
    <property type="match status" value="2"/>
</dbReference>
<proteinExistence type="inferred from homology"/>
<evidence type="ECO:0000259" key="8">
    <source>
        <dbReference type="Pfam" id="PF13086"/>
    </source>
</evidence>
<dbReference type="Pfam" id="PF21635">
    <property type="entry name" value="Mov-10_helical"/>
    <property type="match status" value="1"/>
</dbReference>
<feature type="domain" description="Helicase MOV-10 helical" evidence="10">
    <location>
        <begin position="461"/>
        <end position="502"/>
    </location>
</feature>
<evidence type="ECO:0000256" key="6">
    <source>
        <dbReference type="ARBA" id="ARBA00022806"/>
    </source>
</evidence>
<keyword evidence="4" id="KW-0547">Nucleotide-binding</keyword>
<organism evidence="11 12">
    <name type="scientific">Paralvinella palmiformis</name>
    <dbReference type="NCBI Taxonomy" id="53620"/>
    <lineage>
        <taxon>Eukaryota</taxon>
        <taxon>Metazoa</taxon>
        <taxon>Spiralia</taxon>
        <taxon>Lophotrochozoa</taxon>
        <taxon>Annelida</taxon>
        <taxon>Polychaeta</taxon>
        <taxon>Sedentaria</taxon>
        <taxon>Canalipalpata</taxon>
        <taxon>Terebellida</taxon>
        <taxon>Terebelliformia</taxon>
        <taxon>Alvinellidae</taxon>
        <taxon>Paralvinella</taxon>
    </lineage>
</organism>
<comment type="subcellular location">
    <subcellularLocation>
        <location evidence="1">Cytoplasm</location>
    </subcellularLocation>
</comment>
<gene>
    <name evidence="11" type="ORF">LSH36_85g05026</name>
</gene>
<keyword evidence="5" id="KW-0378">Hydrolase</keyword>
<dbReference type="Gene3D" id="3.40.50.300">
    <property type="entry name" value="P-loop containing nucleotide triphosphate hydrolases"/>
    <property type="match status" value="1"/>
</dbReference>
<dbReference type="GO" id="GO:0004386">
    <property type="term" value="F:helicase activity"/>
    <property type="evidence" value="ECO:0007669"/>
    <property type="project" value="UniProtKB-KW"/>
</dbReference>
<dbReference type="GO" id="GO:0005524">
    <property type="term" value="F:ATP binding"/>
    <property type="evidence" value="ECO:0007669"/>
    <property type="project" value="UniProtKB-KW"/>
</dbReference>
<evidence type="ECO:0008006" key="13">
    <source>
        <dbReference type="Google" id="ProtNLM"/>
    </source>
</evidence>
<comment type="similarity">
    <text evidence="2">Belongs to the DNA2/NAM7 helicase family. SDE3 subfamily.</text>
</comment>
<sequence length="825" mass="92001">MISSLMKLIRAVISHDDIAHPVPSHENDVGANHETPGDSLTTRWSFRGCVTEVDGACGMIEDQVYFSSESLNDTAMPIVGTTVDVVAERKHGIAGWRAVTVSIVTQIGPEVPDWDNENAGVESLTESANGSQHFTALVTKELRGGGILDGRFEFDKSDVSYDGYYPCRGDWVIAIQSPFGSMGKTMATDIRPLRVRHFEGVINAVKHSSHGYIDGNVYFAWNACVGFKPTRFDQVYGEAVETDHKTCQWRAFTVQKVSRAQDRLSMYNSRETSTNDQDLKDVLDSKEDVEVTTVDFGEIQLGGSDVQRMCIRNKSNSSVVLEKCFIYGGSSQFSLTEPTLKNTDLREQSADTGFCIAPEQEAVIKIECCAVNIGREDRLVILEFDHFKLGGQVKVDVTNGSETLLGPSEPYHRSRKSVKSRYRDGETWIVPGQRPLRSAAIMRLPQKLKQYPLPDSMRQWVEDCKNLTQLIPALDESLSILNYTRRFSALLHIEELTMEEDMSLYDIERACLERYLDFMTLEVPGLAEGRPSLLTGDRVYLSSPQGVQQGPLYEGFIHEVRKDCILLKFAEEFHRSYSGEEYYVSFTFSRTSLRRGHMAVELVVKLGEQGTGKTITIVEVILQIFHHLPFSRIVACTPSNSAADLLLERLYQSGLIRLTDMVRLNAFHRQEQSIPESILPYCSDGEDIQKLIHHRIIVCTCTAIGLVYSLGPKAGHFTHIIIDEAGQATEPECMVPIGLLAGTDGQIVLAGDPMQLGPVLRSNYAKDLGLGLSFLERLSLSPLYCRNEQRFANHGNYNPELARSTKMGLQVSLAYSPGMSECAHS</sequence>
<keyword evidence="12" id="KW-1185">Reference proteome</keyword>
<dbReference type="SUPFAM" id="SSF52540">
    <property type="entry name" value="P-loop containing nucleoside triphosphate hydrolases"/>
    <property type="match status" value="1"/>
</dbReference>
<keyword evidence="3" id="KW-0963">Cytoplasm</keyword>
<evidence type="ECO:0000313" key="12">
    <source>
        <dbReference type="Proteomes" id="UP001208570"/>
    </source>
</evidence>
<keyword evidence="7" id="KW-0067">ATP-binding</keyword>
<feature type="domain" description="DNA2/NAM7 helicase helicase" evidence="8">
    <location>
        <begin position="607"/>
        <end position="681"/>
    </location>
</feature>
<evidence type="ECO:0000256" key="1">
    <source>
        <dbReference type="ARBA" id="ARBA00004496"/>
    </source>
</evidence>
<reference evidence="11" key="1">
    <citation type="journal article" date="2023" name="Mol. Biol. Evol.">
        <title>Third-Generation Sequencing Reveals the Adaptive Role of the Epigenome in Three Deep-Sea Polychaetes.</title>
        <authorList>
            <person name="Perez M."/>
            <person name="Aroh O."/>
            <person name="Sun Y."/>
            <person name="Lan Y."/>
            <person name="Juniper S.K."/>
            <person name="Young C.R."/>
            <person name="Angers B."/>
            <person name="Qian P.Y."/>
        </authorList>
    </citation>
    <scope>NUCLEOTIDE SEQUENCE</scope>
    <source>
        <strain evidence="11">P08H-3</strain>
    </source>
</reference>
<dbReference type="Proteomes" id="UP001208570">
    <property type="component" value="Unassembled WGS sequence"/>
</dbReference>
<dbReference type="EMBL" id="JAODUP010000085">
    <property type="protein sequence ID" value="KAK2163121.1"/>
    <property type="molecule type" value="Genomic_DNA"/>
</dbReference>
<dbReference type="InterPro" id="IPR049080">
    <property type="entry name" value="MOV-10-like_beta-barrel"/>
</dbReference>
<dbReference type="PANTHER" id="PTHR45418:SF1">
    <property type="entry name" value="CANCER_TESTIS ANTIGEN 55"/>
    <property type="match status" value="1"/>
</dbReference>
<dbReference type="InterPro" id="IPR041677">
    <property type="entry name" value="DNA2/NAM7_AAA_11"/>
</dbReference>
<accession>A0AAD9NCF9</accession>
<keyword evidence="6" id="KW-0347">Helicase</keyword>
<evidence type="ECO:0000259" key="10">
    <source>
        <dbReference type="Pfam" id="PF21635"/>
    </source>
</evidence>
<dbReference type="PANTHER" id="PTHR45418">
    <property type="entry name" value="CANCER/TESTIS ANTIGEN 55"/>
    <property type="match status" value="1"/>
</dbReference>
<dbReference type="InterPro" id="IPR049079">
    <property type="entry name" value="Mov-10_helical"/>
</dbReference>
<evidence type="ECO:0000259" key="9">
    <source>
        <dbReference type="Pfam" id="PF21634"/>
    </source>
</evidence>
<protein>
    <recommendedName>
        <fullName evidence="13">RNA helicase</fullName>
    </recommendedName>
</protein>
<feature type="domain" description="Helicase MOV-10-like beta-barrel" evidence="9">
    <location>
        <begin position="505"/>
        <end position="586"/>
    </location>
</feature>
<dbReference type="Pfam" id="PF21634">
    <property type="entry name" value="MOV-10_beta-barrel"/>
    <property type="match status" value="1"/>
</dbReference>
<name>A0AAD9NCF9_9ANNE</name>
<comment type="caution">
    <text evidence="11">The sequence shown here is derived from an EMBL/GenBank/DDBJ whole genome shotgun (WGS) entry which is preliminary data.</text>
</comment>
<evidence type="ECO:0000256" key="3">
    <source>
        <dbReference type="ARBA" id="ARBA00022490"/>
    </source>
</evidence>
<dbReference type="AlphaFoldDB" id="A0AAD9NCF9"/>
<evidence type="ECO:0000313" key="11">
    <source>
        <dbReference type="EMBL" id="KAK2163121.1"/>
    </source>
</evidence>
<feature type="domain" description="DNA2/NAM7 helicase helicase" evidence="8">
    <location>
        <begin position="693"/>
        <end position="762"/>
    </location>
</feature>
<dbReference type="InterPro" id="IPR027417">
    <property type="entry name" value="P-loop_NTPase"/>
</dbReference>
<dbReference type="GO" id="GO:0016787">
    <property type="term" value="F:hydrolase activity"/>
    <property type="evidence" value="ECO:0007669"/>
    <property type="project" value="UniProtKB-KW"/>
</dbReference>
<evidence type="ECO:0000256" key="7">
    <source>
        <dbReference type="ARBA" id="ARBA00022840"/>
    </source>
</evidence>
<evidence type="ECO:0000256" key="5">
    <source>
        <dbReference type="ARBA" id="ARBA00022801"/>
    </source>
</evidence>
<dbReference type="GO" id="GO:0005737">
    <property type="term" value="C:cytoplasm"/>
    <property type="evidence" value="ECO:0007669"/>
    <property type="project" value="UniProtKB-SubCell"/>
</dbReference>
<evidence type="ECO:0000256" key="4">
    <source>
        <dbReference type="ARBA" id="ARBA00022741"/>
    </source>
</evidence>